<evidence type="ECO:0000256" key="1">
    <source>
        <dbReference type="ARBA" id="ARBA00004141"/>
    </source>
</evidence>
<dbReference type="eggNOG" id="COG3476">
    <property type="taxonomic scope" value="Bacteria"/>
</dbReference>
<evidence type="ECO:0000313" key="8">
    <source>
        <dbReference type="Proteomes" id="UP000008808"/>
    </source>
</evidence>
<dbReference type="KEGG" id="eli:ELI_08355"/>
<dbReference type="AlphaFoldDB" id="Q2N978"/>
<gene>
    <name evidence="7" type="ordered locus">ELI_08355</name>
</gene>
<evidence type="ECO:0000256" key="6">
    <source>
        <dbReference type="SAM" id="Phobius"/>
    </source>
</evidence>
<sequence length="187" mass="20486">MSTLASKAQLRASFIRWALFAVPAVFLLAFLTQQFTPGGPGNPWYAALEKPAINPPAYLFGIVWPILYLLMGLALALVLSAWGARGRTAAIVAFAVQFVLNLAWTPVYFGLQRIDYGLATIIALDVALLVTIVLFWKVRKLAAVLLLPYLAWVLFATVLNYQFLQLNPEASGISRDDGAAQVIEFGE</sequence>
<organism evidence="7 8">
    <name type="scientific">Erythrobacter litoralis (strain HTCC2594)</name>
    <dbReference type="NCBI Taxonomy" id="314225"/>
    <lineage>
        <taxon>Bacteria</taxon>
        <taxon>Pseudomonadati</taxon>
        <taxon>Pseudomonadota</taxon>
        <taxon>Alphaproteobacteria</taxon>
        <taxon>Sphingomonadales</taxon>
        <taxon>Erythrobacteraceae</taxon>
        <taxon>Erythrobacter/Porphyrobacter group</taxon>
        <taxon>Erythrobacter</taxon>
    </lineage>
</organism>
<feature type="transmembrane region" description="Helical" evidence="6">
    <location>
        <begin position="143"/>
        <end position="164"/>
    </location>
</feature>
<dbReference type="RefSeq" id="WP_011414593.1">
    <property type="nucleotide sequence ID" value="NC_007722.1"/>
</dbReference>
<evidence type="ECO:0000256" key="3">
    <source>
        <dbReference type="ARBA" id="ARBA00022692"/>
    </source>
</evidence>
<dbReference type="FunFam" id="1.20.1260.100:FF:000001">
    <property type="entry name" value="translocator protein 2"/>
    <property type="match status" value="1"/>
</dbReference>
<dbReference type="GO" id="GO:0033013">
    <property type="term" value="P:tetrapyrrole metabolic process"/>
    <property type="evidence" value="ECO:0007669"/>
    <property type="project" value="UniProtKB-ARBA"/>
</dbReference>
<keyword evidence="8" id="KW-1185">Reference proteome</keyword>
<dbReference type="OrthoDB" id="9795496at2"/>
<keyword evidence="3 6" id="KW-0812">Transmembrane</keyword>
<dbReference type="PANTHER" id="PTHR10057:SF0">
    <property type="entry name" value="TRANSLOCATOR PROTEIN"/>
    <property type="match status" value="1"/>
</dbReference>
<feature type="transmembrane region" description="Helical" evidence="6">
    <location>
        <begin position="58"/>
        <end position="82"/>
    </location>
</feature>
<proteinExistence type="inferred from homology"/>
<dbReference type="GO" id="GO:0016020">
    <property type="term" value="C:membrane"/>
    <property type="evidence" value="ECO:0007669"/>
    <property type="project" value="UniProtKB-SubCell"/>
</dbReference>
<comment type="similarity">
    <text evidence="2">Belongs to the TspO/BZRP family.</text>
</comment>
<dbReference type="PANTHER" id="PTHR10057">
    <property type="entry name" value="PERIPHERAL-TYPE BENZODIAZEPINE RECEPTOR"/>
    <property type="match status" value="1"/>
</dbReference>
<dbReference type="Proteomes" id="UP000008808">
    <property type="component" value="Chromosome"/>
</dbReference>
<name>Q2N978_ERYLH</name>
<feature type="transmembrane region" description="Helical" evidence="6">
    <location>
        <begin position="89"/>
        <end position="110"/>
    </location>
</feature>
<dbReference type="InterPro" id="IPR038330">
    <property type="entry name" value="TspO/MBR-related_sf"/>
</dbReference>
<feature type="transmembrane region" description="Helical" evidence="6">
    <location>
        <begin position="116"/>
        <end position="136"/>
    </location>
</feature>
<dbReference type="CDD" id="cd15904">
    <property type="entry name" value="TSPO_MBR"/>
    <property type="match status" value="1"/>
</dbReference>
<dbReference type="Gene3D" id="1.20.1260.100">
    <property type="entry name" value="TspO/MBR protein"/>
    <property type="match status" value="1"/>
</dbReference>
<comment type="subcellular location">
    <subcellularLocation>
        <location evidence="1">Membrane</location>
        <topology evidence="1">Multi-pass membrane protein</topology>
    </subcellularLocation>
</comment>
<keyword evidence="4 6" id="KW-1133">Transmembrane helix</keyword>
<dbReference type="Pfam" id="PF03073">
    <property type="entry name" value="TspO_MBR"/>
    <property type="match status" value="1"/>
</dbReference>
<dbReference type="InterPro" id="IPR004307">
    <property type="entry name" value="TspO_MBR"/>
</dbReference>
<dbReference type="EMBL" id="CP000157">
    <property type="protein sequence ID" value="ABC63763.1"/>
    <property type="molecule type" value="Genomic_DNA"/>
</dbReference>
<dbReference type="PIRSF" id="PIRSF005859">
    <property type="entry name" value="PBR"/>
    <property type="match status" value="1"/>
</dbReference>
<evidence type="ECO:0000313" key="7">
    <source>
        <dbReference type="EMBL" id="ABC63763.1"/>
    </source>
</evidence>
<evidence type="ECO:0000256" key="4">
    <source>
        <dbReference type="ARBA" id="ARBA00022989"/>
    </source>
</evidence>
<evidence type="ECO:0000256" key="2">
    <source>
        <dbReference type="ARBA" id="ARBA00007524"/>
    </source>
</evidence>
<keyword evidence="5 6" id="KW-0472">Membrane</keyword>
<dbReference type="STRING" id="314225.ELI_08355"/>
<evidence type="ECO:0000256" key="5">
    <source>
        <dbReference type="ARBA" id="ARBA00023136"/>
    </source>
</evidence>
<accession>Q2N978</accession>
<reference evidence="8" key="1">
    <citation type="journal article" date="2009" name="J. Bacteriol.">
        <title>Complete genome sequence of Erythrobacter litoralis HTCC2594.</title>
        <authorList>
            <person name="Oh H.M."/>
            <person name="Giovannoni S.J."/>
            <person name="Ferriera S."/>
            <person name="Johnson J."/>
            <person name="Cho J.C."/>
        </authorList>
    </citation>
    <scope>NUCLEOTIDE SEQUENCE [LARGE SCALE GENOMIC DNA]</scope>
    <source>
        <strain evidence="8">HTCC2594</strain>
    </source>
</reference>
<dbReference type="HOGENOM" id="CLU_091805_2_0_5"/>
<protein>
    <submittedName>
        <fullName evidence="7">CrtK protein</fullName>
    </submittedName>
</protein>